<evidence type="ECO:0000313" key="8">
    <source>
        <dbReference type="Proteomes" id="UP001203297"/>
    </source>
</evidence>
<feature type="compositionally biased region" description="Acidic residues" evidence="6">
    <location>
        <begin position="199"/>
        <end position="216"/>
    </location>
</feature>
<keyword evidence="5" id="KW-0539">Nucleus</keyword>
<evidence type="ECO:0000256" key="3">
    <source>
        <dbReference type="ARBA" id="ARBA00023015"/>
    </source>
</evidence>
<name>A0AAD4M133_9AGAM</name>
<feature type="compositionally biased region" description="Low complexity" evidence="6">
    <location>
        <begin position="18"/>
        <end position="27"/>
    </location>
</feature>
<evidence type="ECO:0000256" key="1">
    <source>
        <dbReference type="ARBA" id="ARBA00004123"/>
    </source>
</evidence>
<feature type="compositionally biased region" description="Pro residues" evidence="6">
    <location>
        <begin position="994"/>
        <end position="1003"/>
    </location>
</feature>
<sequence length="1060" mass="116621">MASSDPLSSPSPSPPPSNLHSRSRLPSTNSTTNKNAASQQLDTSSELSELTDDDVEGDKDKVTPPSEDDDDDPDLSKVDSSTARPTPKASRRRLPEHKWDWTYKRKRRKITERVGGIDDDPEEEEEEEGDGEGEGDEEEEEDEEEQLGVRRPINAVRAPRSRDVVNDDAEEEEERDDDDDVTPRRRRRVARAESLSDSAADDDGESETGQGAEDDVLPPPPLAPTATVKEATPDLTDDEEDPVPQAAEADDVESENETASEEDDPEVEEGAMDVDEDAPEPPAPTINGVPAPIPTVTSTAPPASQTVASIMGTTALEDAPSPSASPSPSPLPEDAPDADAPEPEDAEAEDGEVEDEAADAETEADLQHEHRAEALDTLATIELKFALLRERVYVEKMEALAWEEALVANGSHPELLYLHSELSRRRDKRMELAARRRNYEVANILKRRHAEENAVWSWWMLARDELQTTMIAETNRKRRKLERDRRAAERPQPVLRLPPVPHEVVIPPTLYEIVNKNLHGASSSGRRSKDLPTSLCTYPSLSSLSSGEITHDIDYLLNHRWPPEPPPSRYESFAPAAPPNMSVVLDVSSYGRPPAPAPPPRRRYPPGPSGLQHELEHSAGPFSRPLTPHGAKVNGWMPSSGGSRPGDSMYERDERDREDIEMERAREREREIDYLVHKQQQQPQPQPQQAQQQQPPQQQQIHYTIQQPSQQPPQQPPTRPLPHSRSDSHVGPGQGPPLPPSQAHHPSSVHHHHHLHYHHVHHHHHSSSSAPPPSSQPPPPISPLHTPYDGPRIAPPRDMEHPRAPAAEVINLPGSGGLPLPPRQWDREREPPSPRYRDRERDRDRDREREREREQRERDRGRPASGPPPTGPHERIMTPFSAPLPPPAPRSSRGSFSDSGQSPLSQPPPPASQHGGTPLGSPVRTRALPGRMVSPVPLLPPPTQPVQQTPVHLLHPIQGQVTMSPPKVQRMPPPPVSPSAKPMDGERERERVVLPPPLPPPSSSGPVQAPVMSSGSASAHAHAHRLPLLPPQGQGQVQPPPPPTSAQPPPSVPVAAGEGA</sequence>
<dbReference type="AlphaFoldDB" id="A0AAD4M133"/>
<evidence type="ECO:0000256" key="6">
    <source>
        <dbReference type="SAM" id="MobiDB-lite"/>
    </source>
</evidence>
<feature type="compositionally biased region" description="Acidic residues" evidence="6">
    <location>
        <begin position="117"/>
        <end position="146"/>
    </location>
</feature>
<feature type="compositionally biased region" description="Pro residues" evidence="6">
    <location>
        <begin position="710"/>
        <end position="720"/>
    </location>
</feature>
<feature type="compositionally biased region" description="Basic residues" evidence="6">
    <location>
        <begin position="747"/>
        <end position="766"/>
    </location>
</feature>
<dbReference type="Pfam" id="PF08598">
    <property type="entry name" value="Sds3"/>
    <property type="match status" value="1"/>
</dbReference>
<protein>
    <submittedName>
        <fullName evidence="7">Sds3-like-domain-containing protein</fullName>
    </submittedName>
</protein>
<feature type="compositionally biased region" description="Acidic residues" evidence="6">
    <location>
        <begin position="166"/>
        <end position="180"/>
    </location>
</feature>
<feature type="compositionally biased region" description="Basic and acidic residues" evidence="6">
    <location>
        <begin position="824"/>
        <end position="862"/>
    </location>
</feature>
<feature type="compositionally biased region" description="Basic and acidic residues" evidence="6">
    <location>
        <begin position="649"/>
        <end position="659"/>
    </location>
</feature>
<keyword evidence="3" id="KW-0805">Transcription regulation</keyword>
<proteinExistence type="predicted"/>
<dbReference type="EMBL" id="WTXG01000029">
    <property type="protein sequence ID" value="KAI0298330.1"/>
    <property type="molecule type" value="Genomic_DNA"/>
</dbReference>
<organism evidence="7 8">
    <name type="scientific">Multifurca ochricompacta</name>
    <dbReference type="NCBI Taxonomy" id="376703"/>
    <lineage>
        <taxon>Eukaryota</taxon>
        <taxon>Fungi</taxon>
        <taxon>Dikarya</taxon>
        <taxon>Basidiomycota</taxon>
        <taxon>Agaricomycotina</taxon>
        <taxon>Agaricomycetes</taxon>
        <taxon>Russulales</taxon>
        <taxon>Russulaceae</taxon>
        <taxon>Multifurca</taxon>
    </lineage>
</organism>
<evidence type="ECO:0000313" key="7">
    <source>
        <dbReference type="EMBL" id="KAI0298330.1"/>
    </source>
</evidence>
<feature type="region of interest" description="Disordered" evidence="6">
    <location>
        <begin position="1"/>
        <end position="97"/>
    </location>
</feature>
<feature type="region of interest" description="Disordered" evidence="6">
    <location>
        <begin position="584"/>
        <end position="659"/>
    </location>
</feature>
<evidence type="ECO:0000256" key="5">
    <source>
        <dbReference type="ARBA" id="ARBA00023242"/>
    </source>
</evidence>
<dbReference type="PANTHER" id="PTHR21964">
    <property type="entry name" value="BREAST CANCER METASTASIS-SUPPRESSOR 1"/>
    <property type="match status" value="1"/>
</dbReference>
<feature type="compositionally biased region" description="Low complexity" evidence="6">
    <location>
        <begin position="890"/>
        <end position="904"/>
    </location>
</feature>
<dbReference type="InterPro" id="IPR013907">
    <property type="entry name" value="Sds3"/>
</dbReference>
<feature type="region of interest" description="Disordered" evidence="6">
    <location>
        <begin position="109"/>
        <end position="366"/>
    </location>
</feature>
<feature type="compositionally biased region" description="Pro residues" evidence="6">
    <location>
        <begin position="323"/>
        <end position="333"/>
    </location>
</feature>
<accession>A0AAD4M133</accession>
<reference evidence="7" key="1">
    <citation type="journal article" date="2022" name="New Phytol.">
        <title>Evolutionary transition to the ectomycorrhizal habit in the genomes of a hyperdiverse lineage of mushroom-forming fungi.</title>
        <authorList>
            <person name="Looney B."/>
            <person name="Miyauchi S."/>
            <person name="Morin E."/>
            <person name="Drula E."/>
            <person name="Courty P.E."/>
            <person name="Kohler A."/>
            <person name="Kuo A."/>
            <person name="LaButti K."/>
            <person name="Pangilinan J."/>
            <person name="Lipzen A."/>
            <person name="Riley R."/>
            <person name="Andreopoulos W."/>
            <person name="He G."/>
            <person name="Johnson J."/>
            <person name="Nolan M."/>
            <person name="Tritt A."/>
            <person name="Barry K.W."/>
            <person name="Grigoriev I.V."/>
            <person name="Nagy L.G."/>
            <person name="Hibbett D."/>
            <person name="Henrissat B."/>
            <person name="Matheny P.B."/>
            <person name="Labbe J."/>
            <person name="Martin F.M."/>
        </authorList>
    </citation>
    <scope>NUCLEOTIDE SEQUENCE</scope>
    <source>
        <strain evidence="7">BPL690</strain>
    </source>
</reference>
<feature type="compositionally biased region" description="Acidic residues" evidence="6">
    <location>
        <begin position="235"/>
        <end position="279"/>
    </location>
</feature>
<feature type="compositionally biased region" description="Polar residues" evidence="6">
    <location>
        <begin position="28"/>
        <end position="48"/>
    </location>
</feature>
<feature type="compositionally biased region" description="Acidic residues" evidence="6">
    <location>
        <begin position="334"/>
        <end position="364"/>
    </location>
</feature>
<gene>
    <name evidence="7" type="ORF">B0F90DRAFT_1818713</name>
</gene>
<feature type="region of interest" description="Disordered" evidence="6">
    <location>
        <begin position="677"/>
        <end position="1060"/>
    </location>
</feature>
<comment type="caution">
    <text evidence="7">The sequence shown here is derived from an EMBL/GenBank/DDBJ whole genome shotgun (WGS) entry which is preliminary data.</text>
</comment>
<dbReference type="GO" id="GO:0010468">
    <property type="term" value="P:regulation of gene expression"/>
    <property type="evidence" value="ECO:0007669"/>
    <property type="project" value="UniProtKB-ARBA"/>
</dbReference>
<dbReference type="Proteomes" id="UP001203297">
    <property type="component" value="Unassembled WGS sequence"/>
</dbReference>
<comment type="subcellular location">
    <subcellularLocation>
        <location evidence="1">Nucleus</location>
    </subcellularLocation>
</comment>
<dbReference type="GO" id="GO:0005654">
    <property type="term" value="C:nucleoplasm"/>
    <property type="evidence" value="ECO:0007669"/>
    <property type="project" value="UniProtKB-ARBA"/>
</dbReference>
<feature type="compositionally biased region" description="Low complexity" evidence="6">
    <location>
        <begin position="679"/>
        <end position="709"/>
    </location>
</feature>
<feature type="compositionally biased region" description="Polar residues" evidence="6">
    <location>
        <begin position="295"/>
        <end position="312"/>
    </location>
</feature>
<keyword evidence="2" id="KW-0678">Repressor</keyword>
<keyword evidence="4" id="KW-0804">Transcription</keyword>
<keyword evidence="8" id="KW-1185">Reference proteome</keyword>
<feature type="compositionally biased region" description="Pro residues" evidence="6">
    <location>
        <begin position="770"/>
        <end position="782"/>
    </location>
</feature>
<dbReference type="SMART" id="SM01401">
    <property type="entry name" value="Sds3"/>
    <property type="match status" value="1"/>
</dbReference>
<evidence type="ECO:0000256" key="4">
    <source>
        <dbReference type="ARBA" id="ARBA00023163"/>
    </source>
</evidence>
<evidence type="ECO:0000256" key="2">
    <source>
        <dbReference type="ARBA" id="ARBA00022491"/>
    </source>
</evidence>
<feature type="compositionally biased region" description="Basic and acidic residues" evidence="6">
    <location>
        <begin position="983"/>
        <end position="992"/>
    </location>
</feature>
<feature type="compositionally biased region" description="Pro residues" evidence="6">
    <location>
        <begin position="1038"/>
        <end position="1052"/>
    </location>
</feature>